<keyword evidence="3" id="KW-1185">Reference proteome</keyword>
<reference evidence="2 3" key="1">
    <citation type="submission" date="2020-02" db="EMBL/GenBank/DDBJ databases">
        <authorList>
            <person name="Ma Q."/>
            <person name="Huang Y."/>
            <person name="Song X."/>
            <person name="Pei D."/>
        </authorList>
    </citation>
    <scope>NUCLEOTIDE SEQUENCE [LARGE SCALE GENOMIC DNA]</scope>
    <source>
        <strain evidence="2">Sxm20200214</strain>
        <tissue evidence="2">Leaf</tissue>
    </source>
</reference>
<dbReference type="OrthoDB" id="10625976at2759"/>
<organism evidence="2 3">
    <name type="scientific">Brassica carinata</name>
    <name type="common">Ethiopian mustard</name>
    <name type="synonym">Abyssinian cabbage</name>
    <dbReference type="NCBI Taxonomy" id="52824"/>
    <lineage>
        <taxon>Eukaryota</taxon>
        <taxon>Viridiplantae</taxon>
        <taxon>Streptophyta</taxon>
        <taxon>Embryophyta</taxon>
        <taxon>Tracheophyta</taxon>
        <taxon>Spermatophyta</taxon>
        <taxon>Magnoliopsida</taxon>
        <taxon>eudicotyledons</taxon>
        <taxon>Gunneridae</taxon>
        <taxon>Pentapetalae</taxon>
        <taxon>rosids</taxon>
        <taxon>malvids</taxon>
        <taxon>Brassicales</taxon>
        <taxon>Brassicaceae</taxon>
        <taxon>Brassiceae</taxon>
        <taxon>Brassica</taxon>
    </lineage>
</organism>
<feature type="region of interest" description="Disordered" evidence="1">
    <location>
        <begin position="40"/>
        <end position="59"/>
    </location>
</feature>
<feature type="compositionally biased region" description="Basic and acidic residues" evidence="1">
    <location>
        <begin position="187"/>
        <end position="197"/>
    </location>
</feature>
<dbReference type="EMBL" id="JAAMPC010000012">
    <property type="protein sequence ID" value="KAG2275774.1"/>
    <property type="molecule type" value="Genomic_DNA"/>
</dbReference>
<protein>
    <submittedName>
        <fullName evidence="2">Uncharacterized protein</fullName>
    </submittedName>
</protein>
<gene>
    <name evidence="2" type="ORF">Bca52824_058329</name>
</gene>
<evidence type="ECO:0000313" key="2">
    <source>
        <dbReference type="EMBL" id="KAG2275774.1"/>
    </source>
</evidence>
<evidence type="ECO:0000313" key="3">
    <source>
        <dbReference type="Proteomes" id="UP000886595"/>
    </source>
</evidence>
<accession>A0A8X7UEL7</accession>
<comment type="caution">
    <text evidence="2">The sequence shown here is derived from an EMBL/GenBank/DDBJ whole genome shotgun (WGS) entry which is preliminary data.</text>
</comment>
<dbReference type="AlphaFoldDB" id="A0A8X7UEL7"/>
<feature type="region of interest" description="Disordered" evidence="1">
    <location>
        <begin position="182"/>
        <end position="228"/>
    </location>
</feature>
<dbReference type="Proteomes" id="UP000886595">
    <property type="component" value="Unassembled WGS sequence"/>
</dbReference>
<proteinExistence type="predicted"/>
<name>A0A8X7UEL7_BRACI</name>
<sequence>MLNRINPKTKEDGASTVVGETAMVTCETTGEVTGDEVVNRSTIENSVDPETEGTPQMENPVQMKTKKIQIIQKGKKKNFFEAQFNIDVAARTAPVESPTIPAIRESAEADADSVEAAEVEDLKELEGRLMNAIRDGLKEVNQYVESLGNQLTPIENEVRSLRMSVPEMSVRDAGVLDIAKQMPSQHGEAKVGEKVKESGNVQTKTKTNKRGRKGDGKQGSLAKKPKTISDAISSTRFLNIATSSWTPKTDG</sequence>
<evidence type="ECO:0000256" key="1">
    <source>
        <dbReference type="SAM" id="MobiDB-lite"/>
    </source>
</evidence>